<reference evidence="2" key="1">
    <citation type="submission" date="2023-07" db="EMBL/GenBank/DDBJ databases">
        <title>Sorghum-associated microbial communities from plants grown in Nebraska, USA.</title>
        <authorList>
            <person name="Schachtman D."/>
        </authorList>
    </citation>
    <scope>NUCLEOTIDE SEQUENCE</scope>
    <source>
        <strain evidence="2">DS3754</strain>
    </source>
</reference>
<dbReference type="AlphaFoldDB" id="A0AAW8D681"/>
<dbReference type="Pfam" id="PF12365">
    <property type="entry name" value="DUF3649"/>
    <property type="match status" value="1"/>
</dbReference>
<feature type="transmembrane region" description="Helical" evidence="1">
    <location>
        <begin position="56"/>
        <end position="76"/>
    </location>
</feature>
<dbReference type="Proteomes" id="UP001242045">
    <property type="component" value="Unassembled WGS sequence"/>
</dbReference>
<keyword evidence="1" id="KW-1133">Transmembrane helix</keyword>
<keyword evidence="1" id="KW-0812">Transmembrane</keyword>
<keyword evidence="1" id="KW-0472">Membrane</keyword>
<sequence length="80" mass="8125">MAALFGGYALAALTSVATLALPMDAVEAILLGMQASFGVYAGAVVWAFAARSARRAWLGLAVAAVPLLIASCLVWNQTAA</sequence>
<dbReference type="RefSeq" id="WP_373424315.1">
    <property type="nucleotide sequence ID" value="NZ_JAUSRD010000017.1"/>
</dbReference>
<dbReference type="InterPro" id="IPR022109">
    <property type="entry name" value="DUF3649"/>
</dbReference>
<evidence type="ECO:0000313" key="2">
    <source>
        <dbReference type="EMBL" id="MDP9896273.1"/>
    </source>
</evidence>
<comment type="caution">
    <text evidence="2">The sequence shown here is derived from an EMBL/GenBank/DDBJ whole genome shotgun (WGS) entry which is preliminary data.</text>
</comment>
<feature type="transmembrane region" description="Helical" evidence="1">
    <location>
        <begin position="28"/>
        <end position="49"/>
    </location>
</feature>
<evidence type="ECO:0000256" key="1">
    <source>
        <dbReference type="SAM" id="Phobius"/>
    </source>
</evidence>
<protein>
    <recommendedName>
        <fullName evidence="4">DUF3649 domain-containing protein</fullName>
    </recommendedName>
</protein>
<organism evidence="2 3">
    <name type="scientific">Variovorax boronicumulans</name>
    <dbReference type="NCBI Taxonomy" id="436515"/>
    <lineage>
        <taxon>Bacteria</taxon>
        <taxon>Pseudomonadati</taxon>
        <taxon>Pseudomonadota</taxon>
        <taxon>Betaproteobacteria</taxon>
        <taxon>Burkholderiales</taxon>
        <taxon>Comamonadaceae</taxon>
        <taxon>Variovorax</taxon>
    </lineage>
</organism>
<evidence type="ECO:0008006" key="4">
    <source>
        <dbReference type="Google" id="ProtNLM"/>
    </source>
</evidence>
<dbReference type="EMBL" id="JAUSRD010000017">
    <property type="protein sequence ID" value="MDP9896273.1"/>
    <property type="molecule type" value="Genomic_DNA"/>
</dbReference>
<evidence type="ECO:0000313" key="3">
    <source>
        <dbReference type="Proteomes" id="UP001242045"/>
    </source>
</evidence>
<gene>
    <name evidence="2" type="ORF">J2W31_005408</name>
</gene>
<proteinExistence type="predicted"/>
<name>A0AAW8D681_9BURK</name>
<accession>A0AAW8D681</accession>